<evidence type="ECO:0000313" key="2">
    <source>
        <dbReference type="Proteomes" id="UP000272888"/>
    </source>
</evidence>
<dbReference type="AlphaFoldDB" id="A0A3A8MIU9"/>
<protein>
    <submittedName>
        <fullName evidence="1">RNA-binding S4 domain-containing protein</fullName>
    </submittedName>
</protein>
<gene>
    <name evidence="1" type="ORF">D7V93_44250</name>
</gene>
<dbReference type="EMBL" id="RAWB01001219">
    <property type="protein sequence ID" value="RKH32046.1"/>
    <property type="molecule type" value="Genomic_DNA"/>
</dbReference>
<sequence>EYASKDNAKGMYEIVEERRLEEA</sequence>
<dbReference type="Proteomes" id="UP000272888">
    <property type="component" value="Unassembled WGS sequence"/>
</dbReference>
<comment type="caution">
    <text evidence="1">The sequence shown here is derived from an EMBL/GenBank/DDBJ whole genome shotgun (WGS) entry which is preliminary data.</text>
</comment>
<reference evidence="2" key="1">
    <citation type="submission" date="2018-09" db="EMBL/GenBank/DDBJ databases">
        <authorList>
            <person name="Livingstone P.G."/>
            <person name="Whitworth D.E."/>
        </authorList>
    </citation>
    <scope>NUCLEOTIDE SEQUENCE [LARGE SCALE GENOMIC DNA]</scope>
    <source>
        <strain evidence="2">CA051B</strain>
    </source>
</reference>
<feature type="non-terminal residue" evidence="1">
    <location>
        <position position="1"/>
    </location>
</feature>
<evidence type="ECO:0000313" key="1">
    <source>
        <dbReference type="EMBL" id="RKH32046.1"/>
    </source>
</evidence>
<accession>A0A3A8MIU9</accession>
<organism evidence="1 2">
    <name type="scientific">Corallococcus llansteffanensis</name>
    <dbReference type="NCBI Taxonomy" id="2316731"/>
    <lineage>
        <taxon>Bacteria</taxon>
        <taxon>Pseudomonadati</taxon>
        <taxon>Myxococcota</taxon>
        <taxon>Myxococcia</taxon>
        <taxon>Myxococcales</taxon>
        <taxon>Cystobacterineae</taxon>
        <taxon>Myxococcaceae</taxon>
        <taxon>Corallococcus</taxon>
    </lineage>
</organism>
<name>A0A3A8MIU9_9BACT</name>
<proteinExistence type="predicted"/>
<keyword evidence="2" id="KW-1185">Reference proteome</keyword>